<feature type="transmembrane region" description="Helical" evidence="6">
    <location>
        <begin position="213"/>
        <end position="230"/>
    </location>
</feature>
<accession>A0A2M6K8A3</accession>
<feature type="transmembrane region" description="Helical" evidence="6">
    <location>
        <begin position="12"/>
        <end position="32"/>
    </location>
</feature>
<gene>
    <name evidence="7" type="ORF">COV49_03800</name>
</gene>
<keyword evidence="2" id="KW-1003">Cell membrane</keyword>
<evidence type="ECO:0000313" key="7">
    <source>
        <dbReference type="EMBL" id="PIR12939.1"/>
    </source>
</evidence>
<dbReference type="InterPro" id="IPR002797">
    <property type="entry name" value="Polysacc_synth"/>
</dbReference>
<dbReference type="InterPro" id="IPR050833">
    <property type="entry name" value="Poly_Biosynth_Transport"/>
</dbReference>
<feature type="transmembrane region" description="Helical" evidence="6">
    <location>
        <begin position="358"/>
        <end position="376"/>
    </location>
</feature>
<dbReference type="Pfam" id="PF01943">
    <property type="entry name" value="Polysacc_synt"/>
    <property type="match status" value="1"/>
</dbReference>
<feature type="transmembrane region" description="Helical" evidence="6">
    <location>
        <begin position="44"/>
        <end position="65"/>
    </location>
</feature>
<feature type="transmembrane region" description="Helical" evidence="6">
    <location>
        <begin position="85"/>
        <end position="108"/>
    </location>
</feature>
<comment type="caution">
    <text evidence="7">The sequence shown here is derived from an EMBL/GenBank/DDBJ whole genome shotgun (WGS) entry which is preliminary data.</text>
</comment>
<feature type="transmembrane region" description="Helical" evidence="6">
    <location>
        <begin position="250"/>
        <end position="272"/>
    </location>
</feature>
<sequence length="478" mass="52821">MNLSAKVAYNTIIQMVSKIISTVFGLIAVAIMTRYLGQAGFGQYTTIVTFLSFFGIIADLGLTLVTVQMISQPSINQEKVLGNLFGLRLASAVIFLGLAPLTIVFFPYEPIIKLGVAITALSFFFIALNQILVGLFQKELRMDKVSIAEVVSRIILVIGVFLAVKLNYGLKGILWATVVSSAINFFLHFIFAKKFVFLRPRFDLPAWKEIMKKSWPLAVTIIFNLVYLKSDTLFLSIVKTQSEVGIYGAAYKVIDVLVTLPFMFAGVILPVLSASWAKKNIAYFKESLQRSFDFMVILALPMVVGTQFVANRVMAAVAGEEFAVSGSVLKILILAAGFIYLGGMFSHAIIALDKQKKIIGAYVFTSLTALIGYFIFIPRYSYFGAAWVTIYSELVIFLAAGYYVWKYSGFLPKMEVVFKSTLACLIMALGLNNLPAKFYQANGGLFIILAAAALVYFVALYLFKGVRKKDLLALIDKS</sequence>
<dbReference type="GO" id="GO:0005886">
    <property type="term" value="C:plasma membrane"/>
    <property type="evidence" value="ECO:0007669"/>
    <property type="project" value="UniProtKB-SubCell"/>
</dbReference>
<evidence type="ECO:0000256" key="2">
    <source>
        <dbReference type="ARBA" id="ARBA00022475"/>
    </source>
</evidence>
<dbReference type="PANTHER" id="PTHR30250:SF11">
    <property type="entry name" value="O-ANTIGEN TRANSPORTER-RELATED"/>
    <property type="match status" value="1"/>
</dbReference>
<comment type="subcellular location">
    <subcellularLocation>
        <location evidence="1">Cell membrane</location>
        <topology evidence="1">Multi-pass membrane protein</topology>
    </subcellularLocation>
</comment>
<protein>
    <submittedName>
        <fullName evidence="7">Uncharacterized protein</fullName>
    </submittedName>
</protein>
<feature type="transmembrane region" description="Helical" evidence="6">
    <location>
        <begin position="382"/>
        <end position="404"/>
    </location>
</feature>
<dbReference type="AlphaFoldDB" id="A0A2M6K8A3"/>
<evidence type="ECO:0000256" key="4">
    <source>
        <dbReference type="ARBA" id="ARBA00022989"/>
    </source>
</evidence>
<feature type="transmembrane region" description="Helical" evidence="6">
    <location>
        <begin position="441"/>
        <end position="463"/>
    </location>
</feature>
<feature type="transmembrane region" description="Helical" evidence="6">
    <location>
        <begin position="172"/>
        <end position="192"/>
    </location>
</feature>
<keyword evidence="4 6" id="KW-1133">Transmembrane helix</keyword>
<dbReference type="PANTHER" id="PTHR30250">
    <property type="entry name" value="PST FAMILY PREDICTED COLANIC ACID TRANSPORTER"/>
    <property type="match status" value="1"/>
</dbReference>
<name>A0A2M6K8A3_9BACT</name>
<feature type="transmembrane region" description="Helical" evidence="6">
    <location>
        <begin position="322"/>
        <end position="346"/>
    </location>
</feature>
<dbReference type="CDD" id="cd13128">
    <property type="entry name" value="MATE_Wzx_like"/>
    <property type="match status" value="1"/>
</dbReference>
<evidence type="ECO:0000313" key="8">
    <source>
        <dbReference type="Proteomes" id="UP000230869"/>
    </source>
</evidence>
<keyword evidence="5 6" id="KW-0472">Membrane</keyword>
<feature type="transmembrane region" description="Helical" evidence="6">
    <location>
        <begin position="416"/>
        <end position="435"/>
    </location>
</feature>
<evidence type="ECO:0000256" key="1">
    <source>
        <dbReference type="ARBA" id="ARBA00004651"/>
    </source>
</evidence>
<evidence type="ECO:0000256" key="6">
    <source>
        <dbReference type="SAM" id="Phobius"/>
    </source>
</evidence>
<proteinExistence type="predicted"/>
<keyword evidence="3 6" id="KW-0812">Transmembrane</keyword>
<reference evidence="7 8" key="1">
    <citation type="submission" date="2017-09" db="EMBL/GenBank/DDBJ databases">
        <title>Depth-based differentiation of microbial function through sediment-hosted aquifers and enrichment of novel symbionts in the deep terrestrial subsurface.</title>
        <authorList>
            <person name="Probst A.J."/>
            <person name="Ladd B."/>
            <person name="Jarett J.K."/>
            <person name="Geller-Mcgrath D.E."/>
            <person name="Sieber C.M."/>
            <person name="Emerson J.B."/>
            <person name="Anantharaman K."/>
            <person name="Thomas B.C."/>
            <person name="Malmstrom R."/>
            <person name="Stieglmeier M."/>
            <person name="Klingl A."/>
            <person name="Woyke T."/>
            <person name="Ryan C.M."/>
            <person name="Banfield J.F."/>
        </authorList>
    </citation>
    <scope>NUCLEOTIDE SEQUENCE [LARGE SCALE GENOMIC DNA]</scope>
    <source>
        <strain evidence="7">CG11_big_fil_rev_8_21_14_0_20_39_10</strain>
    </source>
</reference>
<feature type="transmembrane region" description="Helical" evidence="6">
    <location>
        <begin position="114"/>
        <end position="135"/>
    </location>
</feature>
<feature type="transmembrane region" description="Helical" evidence="6">
    <location>
        <begin position="147"/>
        <end position="166"/>
    </location>
</feature>
<evidence type="ECO:0000256" key="5">
    <source>
        <dbReference type="ARBA" id="ARBA00023136"/>
    </source>
</evidence>
<dbReference type="Proteomes" id="UP000230869">
    <property type="component" value="Unassembled WGS sequence"/>
</dbReference>
<evidence type="ECO:0000256" key="3">
    <source>
        <dbReference type="ARBA" id="ARBA00022692"/>
    </source>
</evidence>
<dbReference type="EMBL" id="PCWW01000066">
    <property type="protein sequence ID" value="PIR12939.1"/>
    <property type="molecule type" value="Genomic_DNA"/>
</dbReference>
<feature type="transmembrane region" description="Helical" evidence="6">
    <location>
        <begin position="292"/>
        <end position="310"/>
    </location>
</feature>
<organism evidence="7 8">
    <name type="scientific">Candidatus Falkowbacteria bacterium CG11_big_fil_rev_8_21_14_0_20_39_10</name>
    <dbReference type="NCBI Taxonomy" id="1974570"/>
    <lineage>
        <taxon>Bacteria</taxon>
        <taxon>Candidatus Falkowiibacteriota</taxon>
    </lineage>
</organism>